<comment type="caution">
    <text evidence="9">The sequence shown here is derived from an EMBL/GenBank/DDBJ whole genome shotgun (WGS) entry which is preliminary data.</text>
</comment>
<dbReference type="InterPro" id="IPR004358">
    <property type="entry name" value="Sig_transdc_His_kin-like_C"/>
</dbReference>
<evidence type="ECO:0000259" key="8">
    <source>
        <dbReference type="PROSITE" id="PS50109"/>
    </source>
</evidence>
<feature type="domain" description="Histidine kinase" evidence="8">
    <location>
        <begin position="195"/>
        <end position="418"/>
    </location>
</feature>
<protein>
    <recommendedName>
        <fullName evidence="2">histidine kinase</fullName>
        <ecNumber evidence="2">2.7.13.3</ecNumber>
    </recommendedName>
</protein>
<accession>A0ABP9DMX5</accession>
<gene>
    <name evidence="9" type="ORF">GCM10023331_37630</name>
</gene>
<dbReference type="Gene3D" id="3.30.565.10">
    <property type="entry name" value="Histidine kinase-like ATPase, C-terminal domain"/>
    <property type="match status" value="1"/>
</dbReference>
<organism evidence="9 10">
    <name type="scientific">Algivirga pacifica</name>
    <dbReference type="NCBI Taxonomy" id="1162670"/>
    <lineage>
        <taxon>Bacteria</taxon>
        <taxon>Pseudomonadati</taxon>
        <taxon>Bacteroidota</taxon>
        <taxon>Cytophagia</taxon>
        <taxon>Cytophagales</taxon>
        <taxon>Flammeovirgaceae</taxon>
        <taxon>Algivirga</taxon>
    </lineage>
</organism>
<sequence length="418" mass="48033">MTVFLGAITVYQVYMLIRLVESSNREMMDFLNSIKYDDFSQSYQFKRNGSGFDELREEFNTVLSQFKELRTKKESEYLYLKNIIHHIGIGIFSFDQKGNIQLINTAAKRLLNVSRLRSISELEQYSEELHQRLKEMRTGQKELISVYHRGEQVQLSVYTIELLLRGTVYKLVTIQNIQSELDEQELDAWQNLIRVLTHEIMNSVTPISSLSNTMEEELSYLKQEAMDGRPPSMEDLEDVHLAVSTIRKRSDGMTRFVNEFRSLTHVPLPDFKSVSIQELFKQLETLMLQECESRGVKLSMKVEPDTLKITADEEQIIQVLLNLVKNAMQAFDAKEQTDKQITLYGQLGENDHPVIRVVDNGPGIDQEAQKRIFIPFFTTKKGGSGIGLSLSRQILRQHKGTLTVVSTSGEGATFILKF</sequence>
<dbReference type="InterPro" id="IPR003594">
    <property type="entry name" value="HATPase_dom"/>
</dbReference>
<reference evidence="10" key="1">
    <citation type="journal article" date="2019" name="Int. J. Syst. Evol. Microbiol.">
        <title>The Global Catalogue of Microorganisms (GCM) 10K type strain sequencing project: providing services to taxonomists for standard genome sequencing and annotation.</title>
        <authorList>
            <consortium name="The Broad Institute Genomics Platform"/>
            <consortium name="The Broad Institute Genome Sequencing Center for Infectious Disease"/>
            <person name="Wu L."/>
            <person name="Ma J."/>
        </authorList>
    </citation>
    <scope>NUCLEOTIDE SEQUENCE [LARGE SCALE GENOMIC DNA]</scope>
    <source>
        <strain evidence="10">JCM 18326</strain>
    </source>
</reference>
<keyword evidence="4" id="KW-0547">Nucleotide-binding</keyword>
<comment type="catalytic activity">
    <reaction evidence="1">
        <text>ATP + protein L-histidine = ADP + protein N-phospho-L-histidine.</text>
        <dbReference type="EC" id="2.7.13.3"/>
    </reaction>
</comment>
<evidence type="ECO:0000313" key="10">
    <source>
        <dbReference type="Proteomes" id="UP001500298"/>
    </source>
</evidence>
<name>A0ABP9DMX5_9BACT</name>
<keyword evidence="3" id="KW-0808">Transferase</keyword>
<dbReference type="SUPFAM" id="SSF55785">
    <property type="entry name" value="PYP-like sensor domain (PAS domain)"/>
    <property type="match status" value="1"/>
</dbReference>
<dbReference type="Gene3D" id="3.30.450.20">
    <property type="entry name" value="PAS domain"/>
    <property type="match status" value="1"/>
</dbReference>
<dbReference type="PANTHER" id="PTHR43065">
    <property type="entry name" value="SENSOR HISTIDINE KINASE"/>
    <property type="match status" value="1"/>
</dbReference>
<evidence type="ECO:0000256" key="1">
    <source>
        <dbReference type="ARBA" id="ARBA00000085"/>
    </source>
</evidence>
<evidence type="ECO:0000256" key="7">
    <source>
        <dbReference type="ARBA" id="ARBA00023012"/>
    </source>
</evidence>
<keyword evidence="7" id="KW-0902">Two-component regulatory system</keyword>
<dbReference type="Pfam" id="PF02518">
    <property type="entry name" value="HATPase_c"/>
    <property type="match status" value="1"/>
</dbReference>
<keyword evidence="10" id="KW-1185">Reference proteome</keyword>
<dbReference type="Proteomes" id="UP001500298">
    <property type="component" value="Unassembled WGS sequence"/>
</dbReference>
<dbReference type="SMART" id="SM00387">
    <property type="entry name" value="HATPase_c"/>
    <property type="match status" value="1"/>
</dbReference>
<dbReference type="InterPro" id="IPR005467">
    <property type="entry name" value="His_kinase_dom"/>
</dbReference>
<proteinExistence type="predicted"/>
<evidence type="ECO:0000256" key="4">
    <source>
        <dbReference type="ARBA" id="ARBA00022741"/>
    </source>
</evidence>
<evidence type="ECO:0000256" key="6">
    <source>
        <dbReference type="ARBA" id="ARBA00022840"/>
    </source>
</evidence>
<evidence type="ECO:0000256" key="2">
    <source>
        <dbReference type="ARBA" id="ARBA00012438"/>
    </source>
</evidence>
<dbReference type="EC" id="2.7.13.3" evidence="2"/>
<evidence type="ECO:0000256" key="5">
    <source>
        <dbReference type="ARBA" id="ARBA00022777"/>
    </source>
</evidence>
<keyword evidence="5 9" id="KW-0418">Kinase</keyword>
<dbReference type="InterPro" id="IPR036890">
    <property type="entry name" value="HATPase_C_sf"/>
</dbReference>
<evidence type="ECO:0000256" key="3">
    <source>
        <dbReference type="ARBA" id="ARBA00022679"/>
    </source>
</evidence>
<dbReference type="InterPro" id="IPR035965">
    <property type="entry name" value="PAS-like_dom_sf"/>
</dbReference>
<dbReference type="PANTHER" id="PTHR43065:SF46">
    <property type="entry name" value="C4-DICARBOXYLATE TRANSPORT SENSOR PROTEIN DCTB"/>
    <property type="match status" value="1"/>
</dbReference>
<dbReference type="GO" id="GO:0016301">
    <property type="term" value="F:kinase activity"/>
    <property type="evidence" value="ECO:0007669"/>
    <property type="project" value="UniProtKB-KW"/>
</dbReference>
<dbReference type="EMBL" id="BAABJX010000062">
    <property type="protein sequence ID" value="GAA4849413.1"/>
    <property type="molecule type" value="Genomic_DNA"/>
</dbReference>
<dbReference type="PROSITE" id="PS50109">
    <property type="entry name" value="HIS_KIN"/>
    <property type="match status" value="1"/>
</dbReference>
<dbReference type="SUPFAM" id="SSF55874">
    <property type="entry name" value="ATPase domain of HSP90 chaperone/DNA topoisomerase II/histidine kinase"/>
    <property type="match status" value="1"/>
</dbReference>
<dbReference type="PRINTS" id="PR00344">
    <property type="entry name" value="BCTRLSENSOR"/>
</dbReference>
<keyword evidence="6" id="KW-0067">ATP-binding</keyword>
<evidence type="ECO:0000313" key="9">
    <source>
        <dbReference type="EMBL" id="GAA4849413.1"/>
    </source>
</evidence>